<feature type="region of interest" description="Disordered" evidence="1">
    <location>
        <begin position="583"/>
        <end position="683"/>
    </location>
</feature>
<organism evidence="3 4">
    <name type="scientific">Pleurotus ostreatus</name>
    <name type="common">Oyster mushroom</name>
    <name type="synonym">White-rot fungus</name>
    <dbReference type="NCBI Taxonomy" id="5322"/>
    <lineage>
        <taxon>Eukaryota</taxon>
        <taxon>Fungi</taxon>
        <taxon>Dikarya</taxon>
        <taxon>Basidiomycota</taxon>
        <taxon>Agaricomycotina</taxon>
        <taxon>Agaricomycetes</taxon>
        <taxon>Agaricomycetidae</taxon>
        <taxon>Agaricales</taxon>
        <taxon>Pleurotineae</taxon>
        <taxon>Pleurotaceae</taxon>
        <taxon>Pleurotus</taxon>
    </lineage>
</organism>
<dbReference type="InterPro" id="IPR021139">
    <property type="entry name" value="NYN"/>
</dbReference>
<dbReference type="VEuPathDB" id="FungiDB:PC9H_001102"/>
<keyword evidence="4" id="KW-1185">Reference proteome</keyword>
<feature type="compositionally biased region" description="Polar residues" evidence="1">
    <location>
        <begin position="223"/>
        <end position="242"/>
    </location>
</feature>
<dbReference type="InterPro" id="IPR024768">
    <property type="entry name" value="Marf1"/>
</dbReference>
<feature type="region of interest" description="Disordered" evidence="1">
    <location>
        <begin position="323"/>
        <end position="358"/>
    </location>
</feature>
<protein>
    <recommendedName>
        <fullName evidence="2">NYN domain-containing protein</fullName>
    </recommendedName>
</protein>
<dbReference type="AlphaFoldDB" id="A0A8H7A4Q9"/>
<comment type="caution">
    <text evidence="3">The sequence shown here is derived from an EMBL/GenBank/DDBJ whole genome shotgun (WGS) entry which is preliminary data.</text>
</comment>
<feature type="compositionally biased region" description="Polar residues" evidence="1">
    <location>
        <begin position="618"/>
        <end position="629"/>
    </location>
</feature>
<dbReference type="Proteomes" id="UP000623687">
    <property type="component" value="Unassembled WGS sequence"/>
</dbReference>
<dbReference type="PANTHER" id="PTHR14379">
    <property type="entry name" value="LIMKAIN B LKAP"/>
    <property type="match status" value="1"/>
</dbReference>
<proteinExistence type="predicted"/>
<dbReference type="Pfam" id="PF01936">
    <property type="entry name" value="NYN"/>
    <property type="match status" value="1"/>
</dbReference>
<dbReference type="GO" id="GO:0004540">
    <property type="term" value="F:RNA nuclease activity"/>
    <property type="evidence" value="ECO:0007669"/>
    <property type="project" value="InterPro"/>
</dbReference>
<evidence type="ECO:0000313" key="3">
    <source>
        <dbReference type="EMBL" id="KAF7440754.1"/>
    </source>
</evidence>
<dbReference type="Gene3D" id="3.40.50.1010">
    <property type="entry name" value="5'-nuclease"/>
    <property type="match status" value="1"/>
</dbReference>
<evidence type="ECO:0000313" key="4">
    <source>
        <dbReference type="Proteomes" id="UP000623687"/>
    </source>
</evidence>
<reference evidence="3" key="1">
    <citation type="submission" date="2019-07" db="EMBL/GenBank/DDBJ databases">
        <authorList>
            <person name="Palmer J.M."/>
        </authorList>
    </citation>
    <scope>NUCLEOTIDE SEQUENCE</scope>
    <source>
        <strain evidence="3">PC9</strain>
    </source>
</reference>
<dbReference type="GO" id="GO:0005777">
    <property type="term" value="C:peroxisome"/>
    <property type="evidence" value="ECO:0007669"/>
    <property type="project" value="InterPro"/>
</dbReference>
<dbReference type="GO" id="GO:1905762">
    <property type="term" value="F:CCR4-NOT complex binding"/>
    <property type="evidence" value="ECO:0007669"/>
    <property type="project" value="TreeGrafter"/>
</dbReference>
<dbReference type="EMBL" id="JACETU010000001">
    <property type="protein sequence ID" value="KAF7440754.1"/>
    <property type="molecule type" value="Genomic_DNA"/>
</dbReference>
<feature type="region of interest" description="Disordered" evidence="1">
    <location>
        <begin position="409"/>
        <end position="468"/>
    </location>
</feature>
<evidence type="ECO:0000256" key="1">
    <source>
        <dbReference type="SAM" id="MobiDB-lite"/>
    </source>
</evidence>
<dbReference type="CDD" id="cd10910">
    <property type="entry name" value="PIN_limkain_b1_N_like"/>
    <property type="match status" value="1"/>
</dbReference>
<dbReference type="GeneID" id="59370943"/>
<dbReference type="OrthoDB" id="549353at2759"/>
<name>A0A8H7A4Q9_PLEOS</name>
<gene>
    <name evidence="3" type="ORF">PC9H_001102</name>
</gene>
<dbReference type="PANTHER" id="PTHR14379:SF3">
    <property type="entry name" value="MEIOSIS REGULATOR AND MRNA STABILITY FACTOR 1"/>
    <property type="match status" value="1"/>
</dbReference>
<accession>A0A8H7A4Q9</accession>
<evidence type="ECO:0000259" key="2">
    <source>
        <dbReference type="Pfam" id="PF01936"/>
    </source>
</evidence>
<dbReference type="RefSeq" id="XP_036636598.1">
    <property type="nucleotide sequence ID" value="XM_036770753.1"/>
</dbReference>
<feature type="region of interest" description="Disordered" evidence="1">
    <location>
        <begin position="213"/>
        <end position="246"/>
    </location>
</feature>
<feature type="domain" description="NYN" evidence="2">
    <location>
        <begin position="10"/>
        <end position="152"/>
    </location>
</feature>
<feature type="compositionally biased region" description="Polar residues" evidence="1">
    <location>
        <begin position="645"/>
        <end position="661"/>
    </location>
</feature>
<dbReference type="GO" id="GO:0010468">
    <property type="term" value="P:regulation of gene expression"/>
    <property type="evidence" value="ECO:0007669"/>
    <property type="project" value="InterPro"/>
</dbReference>
<feature type="compositionally biased region" description="Low complexity" evidence="1">
    <location>
        <begin position="602"/>
        <end position="617"/>
    </location>
</feature>
<sequence>MLERQDNQDVAIFWDYENCHGPSSVSGYDVVGSIRSMAHKFGSVKLFKAYLELSEQAMSPRLLSLRSELQSSGVSLTDCPHNGRKNVADQMIIVDMLTYAIDRPAPATIVLISGDRDFAYAASVLRLRRYSVVVVSLNTRGVHPSLTAQANACLDWNADIMGKVDEQALGQRQEAVALEETAKPAPNRRSNTISAVTEALLSPSVQRREMKNFGSNRHKKDNSTQQRNPQVPLNIDKATQTPPLGIPDPFQTRELLAEALRPFDTPSLSEYQLEDASVRPPCLPIPSALNDVPIAKDDSIPLYSTPPLDPGFAHKRREVSRTGGANALPISDILQPPAGTMDQGCKEEPNSLDEPPILASTSSTLISVVPLPSSVDSVPTQAIGSDISTSTRRTQASKNLATVLRPTHDVVATDGIGPGAGDRPGEQPTPSQANALPVSDIPQAPAFETGTEETKSPNNPPPAVTPSLLPSSTCIPLPSFAPPLSTDDTAAPERVEAFKKLVVYLRQQKQHRAPRFAVACELVSAGVIVQAGALTFQEYLSFAEQYALIEQGGLYAEAWVSLCPQWEVSDEYEGILSQLFAQSSSDETVRPEDVDADNTPASISQSESPSLESWSPITSGNGQPAQTLHDTPPGPQECSPDTPLKNETSKSTSHLSAQSSPFVPPISPPQARSTTLPPAITSDDAAVPPQFALLVEVLRQFRAEGDLHPIRSKVAEEVKKRNKLAYQEAGVTRFGEYATAAERRGIVHLEAKGREHRISLASTLHNAPGSSVPSSHSPIHLSTSPPVITSGNVVVYSYFILLVEILHQFRTEGDPQPTRSRVADELMRRNKFIYHQAGVERFGEYAALAQRSGLVELGVRGSEHWISLSSTVHIAPGRILDTWTPVSSSVSSPSVSNILNLLPRSNDPQVPRTLQVAAHFLPLINIMEQQISKGVPQPPCSWVSAQLDNYDAYREAGVSGFQDYIALAKSARIISVHGGTGYKGRLSFDSSWLHKYS</sequence>